<proteinExistence type="predicted"/>
<feature type="signal peptide" evidence="1">
    <location>
        <begin position="1"/>
        <end position="19"/>
    </location>
</feature>
<evidence type="ECO:0000256" key="1">
    <source>
        <dbReference type="SAM" id="SignalP"/>
    </source>
</evidence>
<dbReference type="InterPro" id="IPR029045">
    <property type="entry name" value="ClpP/crotonase-like_dom_sf"/>
</dbReference>
<dbReference type="GO" id="GO:0008236">
    <property type="term" value="F:serine-type peptidase activity"/>
    <property type="evidence" value="ECO:0007669"/>
    <property type="project" value="InterPro"/>
</dbReference>
<dbReference type="InterPro" id="IPR005151">
    <property type="entry name" value="Tail-specific_protease"/>
</dbReference>
<protein>
    <submittedName>
        <fullName evidence="3">Peptidase family S41</fullName>
    </submittedName>
</protein>
<keyword evidence="1" id="KW-0732">Signal</keyword>
<feature type="chain" id="PRO_5012296943" evidence="1">
    <location>
        <begin position="20"/>
        <end position="472"/>
    </location>
</feature>
<keyword evidence="4" id="KW-1185">Reference proteome</keyword>
<dbReference type="AlphaFoldDB" id="A0A1M6VRG9"/>
<name>A0A1M6VRG9_9BACT</name>
<reference evidence="3 4" key="1">
    <citation type="submission" date="2016-11" db="EMBL/GenBank/DDBJ databases">
        <authorList>
            <person name="Jaros S."/>
            <person name="Januszkiewicz K."/>
            <person name="Wedrychowicz H."/>
        </authorList>
    </citation>
    <scope>NUCLEOTIDE SEQUENCE [LARGE SCALE GENOMIC DNA]</scope>
    <source>
        <strain evidence="3 4">DSM 27406</strain>
    </source>
</reference>
<accession>A0A1M6VRG9</accession>
<dbReference type="GO" id="GO:0006508">
    <property type="term" value="P:proteolysis"/>
    <property type="evidence" value="ECO:0007669"/>
    <property type="project" value="InterPro"/>
</dbReference>
<dbReference type="EMBL" id="FRBL01000001">
    <property type="protein sequence ID" value="SHK83931.1"/>
    <property type="molecule type" value="Genomic_DNA"/>
</dbReference>
<dbReference type="STRING" id="1419482.SAMN05444266_101324"/>
<sequence>MKIKLSIFILLMTAGSAYAQAPACDCAAEFKYIRQKVETNYSGFNDKVKQYGRKSYDSLVSSLQQLAPEAVRPTYCLFLVKQYIDFFHDGHLILDRPADDSRHALPEIARARAARKEVESVPLSAWTITRLKTSTGPEGIFWNEEGTVRMAVTESKNKFRDYVAQVLVSYDNKWRKGDILMELKYDTVNYVFNGFEYTDMGLLKNISLVTNSNSFGKWIRESAGFKPGNLQAATTTPATFVKKLSDKTYYLRMASFEQDQLDAIDSVMKANNKDIAAHPNLIIDVRGNGGGSDAAFAAVSPLLYTDSIRITGADVWATEDNINSWKELLKVGLPEDTKAALQKVVDTMAANKGKMVPISRDTWKKVTATNPAPKKVVVLMDGGCASTTEEFLLQAKQSKKTTLMGAPSAGIADYANVRVARFKTLPFVVGYPTSRNRRIDKGQGVDNAGVKPAVIIKDTDDWVAYAQAYLEK</sequence>
<dbReference type="Proteomes" id="UP000184420">
    <property type="component" value="Unassembled WGS sequence"/>
</dbReference>
<evidence type="ECO:0000313" key="3">
    <source>
        <dbReference type="EMBL" id="SHK83931.1"/>
    </source>
</evidence>
<feature type="domain" description="Tail specific protease" evidence="2">
    <location>
        <begin position="249"/>
        <end position="454"/>
    </location>
</feature>
<organism evidence="3 4">
    <name type="scientific">Chitinophaga jiangningensis</name>
    <dbReference type="NCBI Taxonomy" id="1419482"/>
    <lineage>
        <taxon>Bacteria</taxon>
        <taxon>Pseudomonadati</taxon>
        <taxon>Bacteroidota</taxon>
        <taxon>Chitinophagia</taxon>
        <taxon>Chitinophagales</taxon>
        <taxon>Chitinophagaceae</taxon>
        <taxon>Chitinophaga</taxon>
    </lineage>
</organism>
<dbReference type="Pfam" id="PF03572">
    <property type="entry name" value="Peptidase_S41"/>
    <property type="match status" value="1"/>
</dbReference>
<evidence type="ECO:0000313" key="4">
    <source>
        <dbReference type="Proteomes" id="UP000184420"/>
    </source>
</evidence>
<dbReference type="Gene3D" id="3.90.226.10">
    <property type="entry name" value="2-enoyl-CoA Hydratase, Chain A, domain 1"/>
    <property type="match status" value="1"/>
</dbReference>
<dbReference type="SUPFAM" id="SSF52096">
    <property type="entry name" value="ClpP/crotonase"/>
    <property type="match status" value="1"/>
</dbReference>
<evidence type="ECO:0000259" key="2">
    <source>
        <dbReference type="Pfam" id="PF03572"/>
    </source>
</evidence>
<dbReference type="RefSeq" id="WP_073077364.1">
    <property type="nucleotide sequence ID" value="NZ_FRBL01000001.1"/>
</dbReference>
<gene>
    <name evidence="3" type="ORF">SAMN05444266_101324</name>
</gene>